<dbReference type="GeneID" id="57092812"/>
<feature type="domain" description="HTH OST-type" evidence="1">
    <location>
        <begin position="200"/>
        <end position="269"/>
    </location>
</feature>
<proteinExistence type="predicted"/>
<dbReference type="Gene3D" id="3.30.420.610">
    <property type="entry name" value="LOTUS domain-like"/>
    <property type="match status" value="1"/>
</dbReference>
<dbReference type="InterPro" id="IPR041966">
    <property type="entry name" value="LOTUS-like"/>
</dbReference>
<dbReference type="Pfam" id="PF12872">
    <property type="entry name" value="OST-HTH"/>
    <property type="match status" value="1"/>
</dbReference>
<evidence type="ECO:0000259" key="1">
    <source>
        <dbReference type="Pfam" id="PF12872"/>
    </source>
</evidence>
<dbReference type="Proteomes" id="UP000222310">
    <property type="component" value="Unassembled WGS sequence"/>
</dbReference>
<comment type="caution">
    <text evidence="2">The sequence shown here is derived from an EMBL/GenBank/DDBJ whole genome shotgun (WGS) entry which is preliminary data.</text>
</comment>
<dbReference type="InterPro" id="IPR025605">
    <property type="entry name" value="OST-HTH/LOTUS_dom"/>
</dbReference>
<name>A0A9Q6ENS1_NOSLI</name>
<evidence type="ECO:0000313" key="2">
    <source>
        <dbReference type="EMBL" id="PHK07428.1"/>
    </source>
</evidence>
<gene>
    <name evidence="2" type="ORF">VF08_00215</name>
</gene>
<sequence length="282" mass="32457">MKSELPDLVNEVLRKIGRNILMFQQIEKGLKLLLPYIHSDGSAKGIDSFRKYRETAKLKTLGYLINAFIESVDYDIIDFVDYSTIDSVDYNPDYFADKLREMVAERNKLVHHFGGSEGLHILENQEDCRTCINDLESQYQEAISFYKEITPFVFSVLVFLRENYAESNPKIEILYKQFKADITSSGVEYINLINPSETTWENTEIVKLLRLAEINIEKIDGMILLARAGEFIKLQNPTCTPKKYGIKTLKGVLKASGLFEISERQNPDQNSVFLLYKSKLPQ</sequence>
<dbReference type="EMBL" id="LAHD01000001">
    <property type="protein sequence ID" value="PHK07428.1"/>
    <property type="molecule type" value="Genomic_DNA"/>
</dbReference>
<dbReference type="CDD" id="cd10146">
    <property type="entry name" value="LabA_like_C"/>
    <property type="match status" value="1"/>
</dbReference>
<dbReference type="RefSeq" id="WP_099067219.1">
    <property type="nucleotide sequence ID" value="NZ_LAHD01000001.1"/>
</dbReference>
<accession>A0A9Q6ENS1</accession>
<organism evidence="2 3">
    <name type="scientific">Nostoc linckia z8</name>
    <dbReference type="NCBI Taxonomy" id="1628746"/>
    <lineage>
        <taxon>Bacteria</taxon>
        <taxon>Bacillati</taxon>
        <taxon>Cyanobacteriota</taxon>
        <taxon>Cyanophyceae</taxon>
        <taxon>Nostocales</taxon>
        <taxon>Nostocaceae</taxon>
        <taxon>Nostoc</taxon>
    </lineage>
</organism>
<evidence type="ECO:0000313" key="3">
    <source>
        <dbReference type="Proteomes" id="UP000222310"/>
    </source>
</evidence>
<protein>
    <recommendedName>
        <fullName evidence="1">HTH OST-type domain-containing protein</fullName>
    </recommendedName>
</protein>
<reference evidence="2 3" key="1">
    <citation type="submission" date="2015-02" db="EMBL/GenBank/DDBJ databases">
        <title>Nostoc linckia genome annotation.</title>
        <authorList>
            <person name="Zhou Z."/>
        </authorList>
    </citation>
    <scope>NUCLEOTIDE SEQUENCE [LARGE SCALE GENOMIC DNA]</scope>
    <source>
        <strain evidence="3">z8</strain>
    </source>
</reference>
<dbReference type="AlphaFoldDB" id="A0A9Q6ENS1"/>